<dbReference type="RefSeq" id="WP_378068845.1">
    <property type="nucleotide sequence ID" value="NZ_JBHSBL010000018.1"/>
</dbReference>
<dbReference type="Gene3D" id="3.30.70.1120">
    <property type="entry name" value="TT1725-like"/>
    <property type="match status" value="1"/>
</dbReference>
<dbReference type="SUPFAM" id="SSF103007">
    <property type="entry name" value="Hypothetical protein TT1725"/>
    <property type="match status" value="1"/>
</dbReference>
<dbReference type="Pfam" id="PF04456">
    <property type="entry name" value="DUF503"/>
    <property type="match status" value="1"/>
</dbReference>
<evidence type="ECO:0000313" key="2">
    <source>
        <dbReference type="Proteomes" id="UP001595867"/>
    </source>
</evidence>
<gene>
    <name evidence="1" type="ORF">ACFO0C_23705</name>
</gene>
<dbReference type="InterPro" id="IPR036746">
    <property type="entry name" value="TT1725-like_sf"/>
</dbReference>
<sequence>MYTETAIFDLLLPGDSQSLKQKRSYVRPIIAMLKKFDVSVAEVGLHDRHGRALIGVAVVAAEASQARAVVDTCENQVAGRPEIELLSVKRRLYGDED</sequence>
<dbReference type="PANTHER" id="PTHR36441">
    <property type="entry name" value="HYPOTHETICAL CYTOSOLIC PROTEIN"/>
    <property type="match status" value="1"/>
</dbReference>
<accession>A0ABV8IUM2</accession>
<keyword evidence="2" id="KW-1185">Reference proteome</keyword>
<dbReference type="PANTHER" id="PTHR36441:SF1">
    <property type="entry name" value="DUF503 DOMAIN-CONTAINING PROTEIN"/>
    <property type="match status" value="1"/>
</dbReference>
<dbReference type="Proteomes" id="UP001595867">
    <property type="component" value="Unassembled WGS sequence"/>
</dbReference>
<reference evidence="2" key="1">
    <citation type="journal article" date="2019" name="Int. J. Syst. Evol. Microbiol.">
        <title>The Global Catalogue of Microorganisms (GCM) 10K type strain sequencing project: providing services to taxonomists for standard genome sequencing and annotation.</title>
        <authorList>
            <consortium name="The Broad Institute Genomics Platform"/>
            <consortium name="The Broad Institute Genome Sequencing Center for Infectious Disease"/>
            <person name="Wu L."/>
            <person name="Ma J."/>
        </authorList>
    </citation>
    <scope>NUCLEOTIDE SEQUENCE [LARGE SCALE GENOMIC DNA]</scope>
    <source>
        <strain evidence="2">TBRC 5832</strain>
    </source>
</reference>
<name>A0ABV8IUM2_9ACTN</name>
<protein>
    <submittedName>
        <fullName evidence="1">DUF503 domain-containing protein</fullName>
    </submittedName>
</protein>
<proteinExistence type="predicted"/>
<dbReference type="EMBL" id="JBHSBL010000018">
    <property type="protein sequence ID" value="MFC4067949.1"/>
    <property type="molecule type" value="Genomic_DNA"/>
</dbReference>
<organism evidence="1 2">
    <name type="scientific">Actinoplanes subglobosus</name>
    <dbReference type="NCBI Taxonomy" id="1547892"/>
    <lineage>
        <taxon>Bacteria</taxon>
        <taxon>Bacillati</taxon>
        <taxon>Actinomycetota</taxon>
        <taxon>Actinomycetes</taxon>
        <taxon>Micromonosporales</taxon>
        <taxon>Micromonosporaceae</taxon>
        <taxon>Actinoplanes</taxon>
    </lineage>
</organism>
<evidence type="ECO:0000313" key="1">
    <source>
        <dbReference type="EMBL" id="MFC4067949.1"/>
    </source>
</evidence>
<comment type="caution">
    <text evidence="1">The sequence shown here is derived from an EMBL/GenBank/DDBJ whole genome shotgun (WGS) entry which is preliminary data.</text>
</comment>
<dbReference type="InterPro" id="IPR007546">
    <property type="entry name" value="DUF503"/>
</dbReference>